<gene>
    <name evidence="1" type="ORF">T4E_2669</name>
</gene>
<dbReference type="AlphaFoldDB" id="A0A0V0YB08"/>
<sequence>MLKVSSVDVIETGRAGNETSVPRLDDWSEMKPFGVVELVERSIAKSTKETTGCSDRRMSVIDCCPQSPAVSTGKA</sequence>
<proteinExistence type="predicted"/>
<organism evidence="1 2">
    <name type="scientific">Trichinella pseudospiralis</name>
    <name type="common">Parasitic roundworm</name>
    <dbReference type="NCBI Taxonomy" id="6337"/>
    <lineage>
        <taxon>Eukaryota</taxon>
        <taxon>Metazoa</taxon>
        <taxon>Ecdysozoa</taxon>
        <taxon>Nematoda</taxon>
        <taxon>Enoplea</taxon>
        <taxon>Dorylaimia</taxon>
        <taxon>Trichinellida</taxon>
        <taxon>Trichinellidae</taxon>
        <taxon>Trichinella</taxon>
    </lineage>
</organism>
<reference evidence="1 2" key="1">
    <citation type="submission" date="2015-01" db="EMBL/GenBank/DDBJ databases">
        <title>Evolution of Trichinella species and genotypes.</title>
        <authorList>
            <person name="Korhonen P.K."/>
            <person name="Edoardo P."/>
            <person name="Giuseppe L.R."/>
            <person name="Gasser R.B."/>
        </authorList>
    </citation>
    <scope>NUCLEOTIDE SEQUENCE [LARGE SCALE GENOMIC DNA]</scope>
    <source>
        <strain evidence="1">ISS141</strain>
    </source>
</reference>
<evidence type="ECO:0000313" key="1">
    <source>
        <dbReference type="EMBL" id="KRX96937.1"/>
    </source>
</evidence>
<comment type="caution">
    <text evidence="1">The sequence shown here is derived from an EMBL/GenBank/DDBJ whole genome shotgun (WGS) entry which is preliminary data.</text>
</comment>
<dbReference type="EMBL" id="JYDU01000038">
    <property type="protein sequence ID" value="KRX96937.1"/>
    <property type="molecule type" value="Genomic_DNA"/>
</dbReference>
<evidence type="ECO:0000313" key="2">
    <source>
        <dbReference type="Proteomes" id="UP000054815"/>
    </source>
</evidence>
<accession>A0A0V0YB08</accession>
<protein>
    <submittedName>
        <fullName evidence="1">Uncharacterized protein</fullName>
    </submittedName>
</protein>
<name>A0A0V0YB08_TRIPS</name>
<dbReference type="Proteomes" id="UP000054815">
    <property type="component" value="Unassembled WGS sequence"/>
</dbReference>